<evidence type="ECO:0000256" key="3">
    <source>
        <dbReference type="ARBA" id="ARBA00022452"/>
    </source>
</evidence>
<keyword evidence="4 8" id="KW-0812">Transmembrane</keyword>
<evidence type="ECO:0000259" key="11">
    <source>
        <dbReference type="Pfam" id="PF07715"/>
    </source>
</evidence>
<dbReference type="InterPro" id="IPR036942">
    <property type="entry name" value="Beta-barrel_TonB_sf"/>
</dbReference>
<dbReference type="NCBIfam" id="TIGR04057">
    <property type="entry name" value="SusC_RagA_signa"/>
    <property type="match status" value="1"/>
</dbReference>
<name>H8KY36_SOLCM</name>
<protein>
    <submittedName>
        <fullName evidence="12">TonB-linked outer membrane protein, SusC/RagA family</fullName>
    </submittedName>
</protein>
<gene>
    <name evidence="12" type="ordered locus">Solca_0649</name>
</gene>
<evidence type="ECO:0000256" key="6">
    <source>
        <dbReference type="ARBA" id="ARBA00023136"/>
    </source>
</evidence>
<evidence type="ECO:0000256" key="5">
    <source>
        <dbReference type="ARBA" id="ARBA00023077"/>
    </source>
</evidence>
<keyword evidence="7 8" id="KW-0998">Cell outer membrane</keyword>
<feature type="domain" description="TonB-dependent receptor plug" evidence="11">
    <location>
        <begin position="252"/>
        <end position="368"/>
    </location>
</feature>
<evidence type="ECO:0000256" key="4">
    <source>
        <dbReference type="ARBA" id="ARBA00022692"/>
    </source>
</evidence>
<dbReference type="eggNOG" id="COG4206">
    <property type="taxonomic scope" value="Bacteria"/>
</dbReference>
<comment type="similarity">
    <text evidence="8 9">Belongs to the TonB-dependent receptor family.</text>
</comment>
<dbReference type="SUPFAM" id="SSF56935">
    <property type="entry name" value="Porins"/>
    <property type="match status" value="1"/>
</dbReference>
<dbReference type="SUPFAM" id="SSF49464">
    <property type="entry name" value="Carboxypeptidase regulatory domain-like"/>
    <property type="match status" value="1"/>
</dbReference>
<evidence type="ECO:0000313" key="12">
    <source>
        <dbReference type="EMBL" id="AFD05774.1"/>
    </source>
</evidence>
<dbReference type="Gene3D" id="2.60.40.1120">
    <property type="entry name" value="Carboxypeptidase-like, regulatory domain"/>
    <property type="match status" value="1"/>
</dbReference>
<dbReference type="InterPro" id="IPR012910">
    <property type="entry name" value="Plug_dom"/>
</dbReference>
<dbReference type="STRING" id="929556.Solca_0649"/>
<feature type="domain" description="TonB-dependent receptor-like beta-barrel" evidence="10">
    <location>
        <begin position="536"/>
        <end position="1089"/>
    </location>
</feature>
<dbReference type="OrthoDB" id="9768177at2"/>
<dbReference type="AlphaFoldDB" id="H8KY36"/>
<keyword evidence="13" id="KW-1185">Reference proteome</keyword>
<keyword evidence="3 8" id="KW-1134">Transmembrane beta strand</keyword>
<sequence>MRKVLQKGIVGACVISMTVAPSYAKLTQLTIAGIASQKKASVSETKKVTEMQTLNEVLTGLSKSLNVHFIFVDDDLANKLVIAPAFSGKKSDKASLEKTLDDLLASYSLTSKKISEKQYVISRLTEPVNTTEKEESIVVVPTITAVTPDVTVKNDVIDEKVVSGTVTDAVDGSPLPGASVSVKGSSIGTSTDVNGKYSLKVPSETAVLVISYLGYNAKEVTVGTNTTINVHLTPNSKGLQEVIVVAYGTQKKASVIGSVANLSSKAFENSPRVSAQESLQGNVAGVQASNGSGQPGSVPSIRIRGIGSINASSSPLYVIDGVPVVADDLTSYNTNTIAGLNSSDIESISVLKDATAASLYGSRAANGVILITTKSGKAGKTRFNASFQQGVNRLTNSDATKPLNTTEALELIREGWLNSGKTAADFDAEIIKQKINSSVNTDWRNELTRAGNYNQFDLSASGGSEKTTYFLSGGYYDAKAPLKGVDYKRTTARVTLNTQATERLSFNSNLSFSYQKSNTVSDAGAFANPVRAMYRLQPWLTVYNNDGSYNFSYNSGHNPVATINETYRRGTSSAFLGKIGGKYKFADFLMFESNASLDYNNAGIDRFQSPLFGDGKNVNGRSLTGTDVWQNWNTTNILRFNKVLDEKHNLSAFVGYEAQRITGKGSATEYTNLLPGKTSPATGSTPQNVTPLNTESTLTGLFLSANYGYNDRYLMSASVRRDGSSRFGANKRYGTFWSLGAAWNIHNESFMKDVNLVSELKLRSSYGVNGNQGISNFAARGLFGSGYDYDSQPGYIQTQFANNNLTWEENRPFNVGLDFGIFKDRISGTVEYYERSTTKLLLDVSASAINGLTSYSDNYGSMKNSGIEMSLTTQNIRPDEARGFSWKTDLNFSTLKNRITGLVNPMTGTFNREVGLDFYQFYMVGYAGVDPQSGESLFYVDGTKSATTKDYTQAQRFNQGSALPKFFGGITNSFSYKGVELSFQFYMNWGNKLRNGWGTSQESDGGDKFSSTGSVTRYTYEHRWQKPGDVTDVPRFLYGGPTAESSTRFLLDGSYVRLRDVSLTYTLPATFTNKFKTDKVRLYVRGNNLWTYIKDKRLIFDPEVPIEGNLDQRAPVYKTVLMGLDISF</sequence>
<dbReference type="NCBIfam" id="TIGR04056">
    <property type="entry name" value="OMP_RagA_SusC"/>
    <property type="match status" value="1"/>
</dbReference>
<comment type="subcellular location">
    <subcellularLocation>
        <location evidence="1 8">Cell outer membrane</location>
        <topology evidence="1 8">Multi-pass membrane protein</topology>
    </subcellularLocation>
</comment>
<accession>H8KY36</accession>
<dbReference type="Gene3D" id="2.40.170.20">
    <property type="entry name" value="TonB-dependent receptor, beta-barrel domain"/>
    <property type="match status" value="1"/>
</dbReference>
<dbReference type="InterPro" id="IPR000531">
    <property type="entry name" value="Beta-barrel_TonB"/>
</dbReference>
<dbReference type="EMBL" id="CP003349">
    <property type="protein sequence ID" value="AFD05774.1"/>
    <property type="molecule type" value="Genomic_DNA"/>
</dbReference>
<dbReference type="InterPro" id="IPR023996">
    <property type="entry name" value="TonB-dep_OMP_SusC/RagA"/>
</dbReference>
<dbReference type="InterPro" id="IPR023997">
    <property type="entry name" value="TonB-dep_OMP_SusC/RagA_CS"/>
</dbReference>
<dbReference type="Proteomes" id="UP000007590">
    <property type="component" value="Chromosome"/>
</dbReference>
<keyword evidence="5 9" id="KW-0798">TonB box</keyword>
<dbReference type="PROSITE" id="PS52016">
    <property type="entry name" value="TONB_DEPENDENT_REC_3"/>
    <property type="match status" value="1"/>
</dbReference>
<evidence type="ECO:0000313" key="13">
    <source>
        <dbReference type="Proteomes" id="UP000007590"/>
    </source>
</evidence>
<evidence type="ECO:0000256" key="7">
    <source>
        <dbReference type="ARBA" id="ARBA00023237"/>
    </source>
</evidence>
<dbReference type="Pfam" id="PF13715">
    <property type="entry name" value="CarbopepD_reg_2"/>
    <property type="match status" value="1"/>
</dbReference>
<reference evidence="12" key="1">
    <citation type="submission" date="2012-02" db="EMBL/GenBank/DDBJ databases">
        <title>The complete genome of Solitalea canadensis DSM 3403.</title>
        <authorList>
            <consortium name="US DOE Joint Genome Institute (JGI-PGF)"/>
            <person name="Lucas S."/>
            <person name="Copeland A."/>
            <person name="Lapidus A."/>
            <person name="Glavina del Rio T."/>
            <person name="Dalin E."/>
            <person name="Tice H."/>
            <person name="Bruce D."/>
            <person name="Goodwin L."/>
            <person name="Pitluck S."/>
            <person name="Peters L."/>
            <person name="Ovchinnikova G."/>
            <person name="Lu M."/>
            <person name="Kyrpides N."/>
            <person name="Mavromatis K."/>
            <person name="Ivanova N."/>
            <person name="Brettin T."/>
            <person name="Detter J.C."/>
            <person name="Han C."/>
            <person name="Larimer F."/>
            <person name="Land M."/>
            <person name="Hauser L."/>
            <person name="Markowitz V."/>
            <person name="Cheng J.-F."/>
            <person name="Hugenholtz P."/>
            <person name="Woyke T."/>
            <person name="Wu D."/>
            <person name="Spring S."/>
            <person name="Schroeder M."/>
            <person name="Kopitz M."/>
            <person name="Brambilla E."/>
            <person name="Klenk H.-P."/>
            <person name="Eisen J.A."/>
        </authorList>
    </citation>
    <scope>NUCLEOTIDE SEQUENCE</scope>
    <source>
        <strain evidence="12">DSM 3403</strain>
    </source>
</reference>
<dbReference type="InterPro" id="IPR008969">
    <property type="entry name" value="CarboxyPept-like_regulatory"/>
</dbReference>
<dbReference type="InterPro" id="IPR037066">
    <property type="entry name" value="Plug_dom_sf"/>
</dbReference>
<dbReference type="RefSeq" id="WP_014679002.1">
    <property type="nucleotide sequence ID" value="NC_017770.1"/>
</dbReference>
<evidence type="ECO:0000256" key="2">
    <source>
        <dbReference type="ARBA" id="ARBA00022448"/>
    </source>
</evidence>
<dbReference type="Pfam" id="PF07715">
    <property type="entry name" value="Plug"/>
    <property type="match status" value="1"/>
</dbReference>
<dbReference type="KEGG" id="scn:Solca_0649"/>
<dbReference type="GO" id="GO:0009279">
    <property type="term" value="C:cell outer membrane"/>
    <property type="evidence" value="ECO:0007669"/>
    <property type="project" value="UniProtKB-SubCell"/>
</dbReference>
<dbReference type="HOGENOM" id="CLU_004317_0_1_10"/>
<dbReference type="InterPro" id="IPR039426">
    <property type="entry name" value="TonB-dep_rcpt-like"/>
</dbReference>
<evidence type="ECO:0000256" key="8">
    <source>
        <dbReference type="PROSITE-ProRule" id="PRU01360"/>
    </source>
</evidence>
<evidence type="ECO:0000256" key="9">
    <source>
        <dbReference type="RuleBase" id="RU003357"/>
    </source>
</evidence>
<keyword evidence="6 8" id="KW-0472">Membrane</keyword>
<dbReference type="Gene3D" id="2.170.130.10">
    <property type="entry name" value="TonB-dependent receptor, plug domain"/>
    <property type="match status" value="1"/>
</dbReference>
<proteinExistence type="inferred from homology"/>
<evidence type="ECO:0000256" key="1">
    <source>
        <dbReference type="ARBA" id="ARBA00004571"/>
    </source>
</evidence>
<dbReference type="Pfam" id="PF00593">
    <property type="entry name" value="TonB_dep_Rec_b-barrel"/>
    <property type="match status" value="1"/>
</dbReference>
<evidence type="ECO:0000259" key="10">
    <source>
        <dbReference type="Pfam" id="PF00593"/>
    </source>
</evidence>
<organism evidence="12 13">
    <name type="scientific">Solitalea canadensis (strain ATCC 29591 / DSM 3403 / JCM 21819 / LMG 8368 / NBRC 15130 / NCIMB 12057 / USAM 9D)</name>
    <name type="common">Flexibacter canadensis</name>
    <dbReference type="NCBI Taxonomy" id="929556"/>
    <lineage>
        <taxon>Bacteria</taxon>
        <taxon>Pseudomonadati</taxon>
        <taxon>Bacteroidota</taxon>
        <taxon>Sphingobacteriia</taxon>
        <taxon>Sphingobacteriales</taxon>
        <taxon>Sphingobacteriaceae</taxon>
        <taxon>Solitalea</taxon>
    </lineage>
</organism>
<keyword evidence="2 8" id="KW-0813">Transport</keyword>